<protein>
    <submittedName>
        <fullName evidence="1">SRPBCC family protein</fullName>
    </submittedName>
</protein>
<evidence type="ECO:0000313" key="2">
    <source>
        <dbReference type="Proteomes" id="UP000568664"/>
    </source>
</evidence>
<dbReference type="EMBL" id="JABBXH010000003">
    <property type="protein sequence ID" value="NMP31705.1"/>
    <property type="molecule type" value="Genomic_DNA"/>
</dbReference>
<sequence length="140" mass="15882">MVNLVQQVKAEPEQLLNLLIDHENLSRFFNASFNIVRASQEGEIIGGKGTQRRVTTMGQCFIEEITKADVEGIEYHIVGSRPLKHHRGNITFSPNSQGTLMSYYIEGIAPSYLPSFLVQYLLNRDIQKTMKAIAKHFDTK</sequence>
<evidence type="ECO:0000313" key="1">
    <source>
        <dbReference type="EMBL" id="NMP31705.1"/>
    </source>
</evidence>
<proteinExistence type="predicted"/>
<reference evidence="1 2" key="1">
    <citation type="submission" date="2020-04" db="EMBL/GenBank/DDBJ databases">
        <title>Thalassotalea sp. M1531, isolated from the surface of marine red alga.</title>
        <authorList>
            <person name="Pang L."/>
            <person name="Lu D.-C."/>
        </authorList>
    </citation>
    <scope>NUCLEOTIDE SEQUENCE [LARGE SCALE GENOMIC DNA]</scope>
    <source>
        <strain evidence="1 2">M1531</strain>
    </source>
</reference>
<dbReference type="InterPro" id="IPR023393">
    <property type="entry name" value="START-like_dom_sf"/>
</dbReference>
<dbReference type="Gene3D" id="3.30.530.20">
    <property type="match status" value="1"/>
</dbReference>
<comment type="caution">
    <text evidence="1">The sequence shown here is derived from an EMBL/GenBank/DDBJ whole genome shotgun (WGS) entry which is preliminary data.</text>
</comment>
<dbReference type="InterPro" id="IPR019587">
    <property type="entry name" value="Polyketide_cyclase/dehydratase"/>
</dbReference>
<accession>A0A7Y0LEI8</accession>
<dbReference type="SUPFAM" id="SSF55961">
    <property type="entry name" value="Bet v1-like"/>
    <property type="match status" value="1"/>
</dbReference>
<name>A0A7Y0LEI8_9GAMM</name>
<dbReference type="Pfam" id="PF10604">
    <property type="entry name" value="Polyketide_cyc2"/>
    <property type="match status" value="1"/>
</dbReference>
<gene>
    <name evidence="1" type="ORF">HII17_09035</name>
</gene>
<organism evidence="1 2">
    <name type="scientific">Thalassotalea algicola</name>
    <dbReference type="NCBI Taxonomy" id="2716224"/>
    <lineage>
        <taxon>Bacteria</taxon>
        <taxon>Pseudomonadati</taxon>
        <taxon>Pseudomonadota</taxon>
        <taxon>Gammaproteobacteria</taxon>
        <taxon>Alteromonadales</taxon>
        <taxon>Colwelliaceae</taxon>
        <taxon>Thalassotalea</taxon>
    </lineage>
</organism>
<dbReference type="AlphaFoldDB" id="A0A7Y0LEI8"/>
<keyword evidence="2" id="KW-1185">Reference proteome</keyword>
<dbReference type="CDD" id="cd07821">
    <property type="entry name" value="PYR_PYL_RCAR_like"/>
    <property type="match status" value="1"/>
</dbReference>
<dbReference type="RefSeq" id="WP_169075053.1">
    <property type="nucleotide sequence ID" value="NZ_JABBXH010000003.1"/>
</dbReference>
<dbReference type="Proteomes" id="UP000568664">
    <property type="component" value="Unassembled WGS sequence"/>
</dbReference>